<dbReference type="CDD" id="cd03250">
    <property type="entry name" value="ABCC_MRP_domain1"/>
    <property type="match status" value="1"/>
</dbReference>
<dbReference type="InterPro" id="IPR017871">
    <property type="entry name" value="ABC_transporter-like_CS"/>
</dbReference>
<feature type="region of interest" description="Disordered" evidence="12">
    <location>
        <begin position="99"/>
        <end position="140"/>
    </location>
</feature>
<feature type="transmembrane region" description="Helical" evidence="13">
    <location>
        <begin position="872"/>
        <end position="895"/>
    </location>
</feature>
<evidence type="ECO:0000256" key="9">
    <source>
        <dbReference type="ARBA" id="ARBA00023136"/>
    </source>
</evidence>
<dbReference type="SUPFAM" id="SSF52540">
    <property type="entry name" value="P-loop containing nucleoside triphosphate hydrolases"/>
    <property type="match status" value="2"/>
</dbReference>
<dbReference type="PANTHER" id="PTHR24223">
    <property type="entry name" value="ATP-BINDING CASSETTE SUB-FAMILY C"/>
    <property type="match status" value="1"/>
</dbReference>
<dbReference type="GO" id="GO:0016887">
    <property type="term" value="F:ATP hydrolysis activity"/>
    <property type="evidence" value="ECO:0007669"/>
    <property type="project" value="InterPro"/>
</dbReference>
<feature type="transmembrane region" description="Helical" evidence="13">
    <location>
        <begin position="384"/>
        <end position="404"/>
    </location>
</feature>
<protein>
    <recommendedName>
        <fullName evidence="10">ABC-type glutathione-S-conjugate transporter</fullName>
        <ecNumber evidence="10">7.6.2.3</ecNumber>
    </recommendedName>
</protein>
<dbReference type="Pfam" id="PF00664">
    <property type="entry name" value="ABC_membrane"/>
    <property type="match status" value="3"/>
</dbReference>
<dbReference type="EC" id="7.6.2.3" evidence="10"/>
<evidence type="ECO:0000313" key="17">
    <source>
        <dbReference type="WBParaSite" id="Minc3s02963g32238"/>
    </source>
</evidence>
<feature type="transmembrane region" description="Helical" evidence="13">
    <location>
        <begin position="1078"/>
        <end position="1098"/>
    </location>
</feature>
<dbReference type="SUPFAM" id="SSF90123">
    <property type="entry name" value="ABC transporter transmembrane region"/>
    <property type="match status" value="2"/>
</dbReference>
<proteinExistence type="inferred from homology"/>
<evidence type="ECO:0000256" key="3">
    <source>
        <dbReference type="ARBA" id="ARBA00022448"/>
    </source>
</evidence>
<evidence type="ECO:0000256" key="2">
    <source>
        <dbReference type="ARBA" id="ARBA00009726"/>
    </source>
</evidence>
<dbReference type="Pfam" id="PF00005">
    <property type="entry name" value="ABC_tran"/>
    <property type="match status" value="2"/>
</dbReference>
<keyword evidence="3" id="KW-0813">Transport</keyword>
<dbReference type="GO" id="GO:0012505">
    <property type="term" value="C:endomembrane system"/>
    <property type="evidence" value="ECO:0007669"/>
    <property type="project" value="UniProtKB-SubCell"/>
</dbReference>
<accession>A0A914N3N8</accession>
<evidence type="ECO:0000259" key="14">
    <source>
        <dbReference type="PROSITE" id="PS50893"/>
    </source>
</evidence>
<dbReference type="InterPro" id="IPR003439">
    <property type="entry name" value="ABC_transporter-like_ATP-bd"/>
</dbReference>
<dbReference type="InterPro" id="IPR036640">
    <property type="entry name" value="ABC1_TM_sf"/>
</dbReference>
<evidence type="ECO:0000256" key="11">
    <source>
        <dbReference type="ARBA" id="ARBA00047523"/>
    </source>
</evidence>
<dbReference type="Proteomes" id="UP000887563">
    <property type="component" value="Unplaced"/>
</dbReference>
<keyword evidence="8 13" id="KW-1133">Transmembrane helix</keyword>
<dbReference type="PANTHER" id="PTHR24223:SF342">
    <property type="entry name" value="MULTIDRUG RESISTANCE-ASSOCIATED PROTEIN 1"/>
    <property type="match status" value="1"/>
</dbReference>
<dbReference type="InterPro" id="IPR027417">
    <property type="entry name" value="P-loop_NTPase"/>
</dbReference>
<evidence type="ECO:0000256" key="6">
    <source>
        <dbReference type="ARBA" id="ARBA00022741"/>
    </source>
</evidence>
<feature type="transmembrane region" description="Helical" evidence="13">
    <location>
        <begin position="291"/>
        <end position="316"/>
    </location>
</feature>
<evidence type="ECO:0000256" key="10">
    <source>
        <dbReference type="ARBA" id="ARBA00024220"/>
    </source>
</evidence>
<comment type="similarity">
    <text evidence="2">Belongs to the ABC transporter superfamily. ABCC family. Conjugate transporter (TC 3.A.1.208) subfamily.</text>
</comment>
<dbReference type="InterPro" id="IPR050173">
    <property type="entry name" value="ABC_transporter_C-like"/>
</dbReference>
<dbReference type="GO" id="GO:0005524">
    <property type="term" value="F:ATP binding"/>
    <property type="evidence" value="ECO:0007669"/>
    <property type="project" value="UniProtKB-KW"/>
</dbReference>
<comment type="catalytic activity">
    <reaction evidence="11">
        <text>leukotriene C4(in) + ATP + H2O = leukotriene C4(out) + ADP + phosphate + H(+)</text>
        <dbReference type="Rhea" id="RHEA:38963"/>
        <dbReference type="ChEBI" id="CHEBI:15377"/>
        <dbReference type="ChEBI" id="CHEBI:15378"/>
        <dbReference type="ChEBI" id="CHEBI:30616"/>
        <dbReference type="ChEBI" id="CHEBI:43474"/>
        <dbReference type="ChEBI" id="CHEBI:57973"/>
        <dbReference type="ChEBI" id="CHEBI:456216"/>
    </reaction>
    <physiologicalReaction direction="left-to-right" evidence="11">
        <dbReference type="Rhea" id="RHEA:38964"/>
    </physiologicalReaction>
</comment>
<dbReference type="Gene3D" id="1.20.1560.10">
    <property type="entry name" value="ABC transporter type 1, transmembrane domain"/>
    <property type="match status" value="2"/>
</dbReference>
<feature type="transmembrane region" description="Helical" evidence="13">
    <location>
        <begin position="1104"/>
        <end position="1127"/>
    </location>
</feature>
<dbReference type="CDD" id="cd18595">
    <property type="entry name" value="ABC_6TM_MRP1_2_3_6_D1_like"/>
    <property type="match status" value="1"/>
</dbReference>
<dbReference type="CDD" id="cd18603">
    <property type="entry name" value="ABC_6TM_MRP1_2_3_6_D2_like"/>
    <property type="match status" value="1"/>
</dbReference>
<feature type="transmembrane region" description="Helical" evidence="13">
    <location>
        <begin position="970"/>
        <end position="990"/>
    </location>
</feature>
<dbReference type="GO" id="GO:0016020">
    <property type="term" value="C:membrane"/>
    <property type="evidence" value="ECO:0007669"/>
    <property type="project" value="InterPro"/>
</dbReference>
<dbReference type="FunFam" id="3.40.50.300:FF:000074">
    <property type="entry name" value="Multidrug resistance-associated protein 5 isoform 1"/>
    <property type="match status" value="1"/>
</dbReference>
<dbReference type="WBParaSite" id="Minc3s02963g32238">
    <property type="protein sequence ID" value="Minc3s02963g32238"/>
    <property type="gene ID" value="Minc3s02963g32238"/>
</dbReference>
<evidence type="ECO:0000256" key="5">
    <source>
        <dbReference type="ARBA" id="ARBA00022737"/>
    </source>
</evidence>
<dbReference type="FunFam" id="3.40.50.300:FF:000997">
    <property type="entry name" value="Multidrug resistance-associated protein 1"/>
    <property type="match status" value="1"/>
</dbReference>
<dbReference type="FunFam" id="1.20.1560.10:FF:000001">
    <property type="entry name" value="ATP-binding cassette subfamily C member 1"/>
    <property type="match status" value="1"/>
</dbReference>
<evidence type="ECO:0000259" key="15">
    <source>
        <dbReference type="PROSITE" id="PS50929"/>
    </source>
</evidence>
<dbReference type="CDD" id="cd03244">
    <property type="entry name" value="ABCC_MRP_domain2"/>
    <property type="match status" value="1"/>
</dbReference>
<dbReference type="PROSITE" id="PS50929">
    <property type="entry name" value="ABC_TM1F"/>
    <property type="match status" value="2"/>
</dbReference>
<dbReference type="FunFam" id="1.20.1560.10:FF:000081">
    <property type="entry name" value="Protein CBG24505"/>
    <property type="match status" value="1"/>
</dbReference>
<dbReference type="PROSITE" id="PS00211">
    <property type="entry name" value="ABC_TRANSPORTER_1"/>
    <property type="match status" value="2"/>
</dbReference>
<evidence type="ECO:0000256" key="13">
    <source>
        <dbReference type="SAM" id="Phobius"/>
    </source>
</evidence>
<evidence type="ECO:0000256" key="4">
    <source>
        <dbReference type="ARBA" id="ARBA00022692"/>
    </source>
</evidence>
<feature type="domain" description="ABC transporter" evidence="14">
    <location>
        <begin position="485"/>
        <end position="710"/>
    </location>
</feature>
<dbReference type="SMART" id="SM00382">
    <property type="entry name" value="AAA"/>
    <property type="match status" value="2"/>
</dbReference>
<dbReference type="Gene3D" id="3.40.50.300">
    <property type="entry name" value="P-loop containing nucleotide triphosphate hydrolases"/>
    <property type="match status" value="2"/>
</dbReference>
<keyword evidence="7" id="KW-0067">ATP-binding</keyword>
<evidence type="ECO:0000256" key="8">
    <source>
        <dbReference type="ARBA" id="ARBA00022989"/>
    </source>
</evidence>
<keyword evidence="16" id="KW-1185">Reference proteome</keyword>
<dbReference type="GO" id="GO:0015431">
    <property type="term" value="F:ABC-type glutathione S-conjugate transporter activity"/>
    <property type="evidence" value="ECO:0007669"/>
    <property type="project" value="UniProtKB-EC"/>
</dbReference>
<dbReference type="InterPro" id="IPR003593">
    <property type="entry name" value="AAA+_ATPase"/>
</dbReference>
<dbReference type="PROSITE" id="PS50893">
    <property type="entry name" value="ABC_TRANSPORTER_2"/>
    <property type="match status" value="2"/>
</dbReference>
<evidence type="ECO:0000256" key="7">
    <source>
        <dbReference type="ARBA" id="ARBA00022840"/>
    </source>
</evidence>
<evidence type="ECO:0000313" key="16">
    <source>
        <dbReference type="Proteomes" id="UP000887563"/>
    </source>
</evidence>
<keyword evidence="5" id="KW-0677">Repeat</keyword>
<dbReference type="InterPro" id="IPR011527">
    <property type="entry name" value="ABC1_TM_dom"/>
</dbReference>
<keyword evidence="6" id="KW-0547">Nucleotide-binding</keyword>
<reference evidence="17" key="1">
    <citation type="submission" date="2022-11" db="UniProtKB">
        <authorList>
            <consortium name="WormBaseParasite"/>
        </authorList>
    </citation>
    <scope>IDENTIFICATION</scope>
</reference>
<evidence type="ECO:0000256" key="1">
    <source>
        <dbReference type="ARBA" id="ARBA00004127"/>
    </source>
</evidence>
<keyword evidence="4 13" id="KW-0812">Transmembrane</keyword>
<feature type="transmembrane region" description="Helical" evidence="13">
    <location>
        <begin position="818"/>
        <end position="840"/>
    </location>
</feature>
<organism evidence="16 17">
    <name type="scientific">Meloidogyne incognita</name>
    <name type="common">Southern root-knot nematode worm</name>
    <name type="synonym">Oxyuris incognita</name>
    <dbReference type="NCBI Taxonomy" id="6306"/>
    <lineage>
        <taxon>Eukaryota</taxon>
        <taxon>Metazoa</taxon>
        <taxon>Ecdysozoa</taxon>
        <taxon>Nematoda</taxon>
        <taxon>Chromadorea</taxon>
        <taxon>Rhabditida</taxon>
        <taxon>Tylenchina</taxon>
        <taxon>Tylenchomorpha</taxon>
        <taxon>Tylenchoidea</taxon>
        <taxon>Meloidogynidae</taxon>
        <taxon>Meloidogyninae</taxon>
        <taxon>Meloidogyne</taxon>
        <taxon>Meloidogyne incognita group</taxon>
    </lineage>
</organism>
<feature type="domain" description="ABC transmembrane type-1" evidence="15">
    <location>
        <begin position="161"/>
        <end position="442"/>
    </location>
</feature>
<keyword evidence="9 13" id="KW-0472">Membrane</keyword>
<sequence length="1424" mass="160413">MKRSPENASSFLSRKTFWWFNSMCALGRRKPLEIEDLYSLNPEETCATLVPQWEFLWNRSIQDYYNSKSEAQQRKGDSTDSSEDSDVVVEVDDSLPLVNGGTGHQESLPHYGTLPSKPASEVKKKTKRKKQKCDKFPSQPSTPPSIIGHLFHIFRLTILNAMIVKLFSDLLQFTNPVLLKLLIAFTEDPSIPMWQGVGLAALMFIASELSSLMLNHYYYLMFRLGVRIQSVLSAAVYKKTLRLSSSSRHEKTVGEIVNLMAIDVDRFQQITPLTHQYWSTPLQVSLALWMLWSQIGASVLSGVAVMLLLLPVNSLITMQTKKYQMRQMTVKDERTKMVNEVLNGIKVIKLYAWEPPMEKVITKLRNKELSLIRKSAFLRTLSDMLNSAVPFLVALSTFATYVLIDPEKNLLTPEIAFVSLTLFNQLRQPMSTVADLISQTVQVTVSNNRLKHFLVAEELTDYVEKFPIEDGSSSPPLSFYQNNAIVAENASFSWDRTDNQPVLHSLNFTIPRQKLVLIVGTVGSGKSSILMALLGEMNKLYGRIGVYGRLAYVSQQPWVQNNSVKNNIIFGNIPDEYFYNRVINCCALKHDIDILPQGDATEIGEKGINLSGGQKARISLARCVYQNPDIYFLDDPLSAVDSQVGNEIFKELFGPEGLLRHKTRLLVTNELSFLPSSDFILIVKDGRVISSGTYTELSQDGTLNRLFYDVNLERLKSTTTSHTVDEQNDMDNVSDDTDETFMDENAADVENLMGASVMSTVSTILAKRKYSTSTSYRRRRPTMRESSEPSLDVPIMRQLTGVEKVETGRVKPAVYLGYFRAMGFCLSGLFFLGMILSTLASMSRNLWLTEWSNDQSPTGHPYNESQPVSVRLGVYAGIGFLEVFLMFFGMSSLLFGGVSASKNLHAPLLHAIFRAPMYFFDTTPFGRILNRIGKDIETIDFLLPYNVQFFAQCVLQVLSTLIIILISTPMFGIVVIPLAIFYVCVLKYYISTSRQLKRLESITRSPIYSHLSESINVSLKYFFNSVNKYSIALKVLIFKGAPTIRAYGQTDRFSRILQQKVDAHVQCRYLNYVANRWLSIRLEFIGNCVVLFAAFFAAISRGSISAGVLGLSVSYSLNITFVLNFAVRQISKLETNIVSVERVNEYSNTKPEAEWITEPSKRQPQNWANHGNIEFRDYSTRYRSGLDLVIYHLNAQVQARERIGIVGRTGAGKSSITLALFRMVEPCSGTIFIDGVDITDLGLHDLRSAITIIPQDPILFSGTLRFNLDPFERYTDQEIWTALDHASLREFAAAQPNKLEHEITEGGENISVGQRQLVCLARALLRAPHSRILVLDEATAAVDADTDMRIQQSIREHFSHCTVLTIAHRLNTILDYDRVLVMEQGRVKEFDSPQTLLSNPDSEFLKQAKHAGILPSSLTSGISF</sequence>
<comment type="subcellular location">
    <subcellularLocation>
        <location evidence="1">Endomembrane system</location>
        <topology evidence="1">Multi-pass membrane protein</topology>
    </subcellularLocation>
</comment>
<feature type="domain" description="ABC transporter" evidence="14">
    <location>
        <begin position="1173"/>
        <end position="1409"/>
    </location>
</feature>
<feature type="domain" description="ABC transmembrane type-1" evidence="15">
    <location>
        <begin position="829"/>
        <end position="1135"/>
    </location>
</feature>
<name>A0A914N3N8_MELIC</name>
<evidence type="ECO:0000256" key="12">
    <source>
        <dbReference type="SAM" id="MobiDB-lite"/>
    </source>
</evidence>